<dbReference type="AlphaFoldDB" id="A0A4Q1CC70"/>
<protein>
    <submittedName>
        <fullName evidence="3">Glycosyltransferase family 1 protein</fullName>
    </submittedName>
</protein>
<evidence type="ECO:0000313" key="4">
    <source>
        <dbReference type="Proteomes" id="UP000290218"/>
    </source>
</evidence>
<accession>A0A4Q1CC70</accession>
<evidence type="ECO:0000259" key="1">
    <source>
        <dbReference type="Pfam" id="PF00534"/>
    </source>
</evidence>
<dbReference type="OrthoDB" id="73743at2"/>
<dbReference type="EMBL" id="SDHX01000001">
    <property type="protein sequence ID" value="RXK56512.1"/>
    <property type="molecule type" value="Genomic_DNA"/>
</dbReference>
<dbReference type="InterPro" id="IPR001296">
    <property type="entry name" value="Glyco_trans_1"/>
</dbReference>
<feature type="domain" description="Glycosyltransferase subfamily 4-like N-terminal" evidence="2">
    <location>
        <begin position="15"/>
        <end position="167"/>
    </location>
</feature>
<dbReference type="InterPro" id="IPR050194">
    <property type="entry name" value="Glycosyltransferase_grp1"/>
</dbReference>
<keyword evidence="4" id="KW-1185">Reference proteome</keyword>
<comment type="caution">
    <text evidence="3">The sequence shown here is derived from an EMBL/GenBank/DDBJ whole genome shotgun (WGS) entry which is preliminary data.</text>
</comment>
<dbReference type="InterPro" id="IPR028098">
    <property type="entry name" value="Glyco_trans_4-like_N"/>
</dbReference>
<dbReference type="GO" id="GO:0016758">
    <property type="term" value="F:hexosyltransferase activity"/>
    <property type="evidence" value="ECO:0007669"/>
    <property type="project" value="TreeGrafter"/>
</dbReference>
<dbReference type="PANTHER" id="PTHR45947">
    <property type="entry name" value="SULFOQUINOVOSYL TRANSFERASE SQD2"/>
    <property type="match status" value="1"/>
</dbReference>
<sequence length="372" mass="41135">MNVLLMSPELFLHEGGIARIMRLYLKALCETAAHVDSVVLNDRPGPEVRLARYANARLGERIGCDRRKLAFVRQTLRLAKRADLLVCAHLHHLPIAWLAQRFNSRLRYCLVAHGIEVWRPYSALERRALLGAHRILCVSEYTRRQLLRFLPALSPERLVVVPNTLDPHFAPQNRDAWGASSADASRAASTPQRDAVPFALPRILTVGRLSAADAYKGFDTLIEALPAIRREYPAARLRIVGTGDDQPRLTALAQRLGVQGSVDFLGPVEDDALRLEYTACDLFALPSRREGFGLVYLEAMIHGKPCLAARAGGAPEVVNDTVGRLVEYGNIPEIAAAVDELVRSPRDSEIVRRHAAAFAFPVFAQRLAAVLA</sequence>
<organism evidence="3 4">
    <name type="scientific">Oleiharenicola lentus</name>
    <dbReference type="NCBI Taxonomy" id="2508720"/>
    <lineage>
        <taxon>Bacteria</taxon>
        <taxon>Pseudomonadati</taxon>
        <taxon>Verrucomicrobiota</taxon>
        <taxon>Opitutia</taxon>
        <taxon>Opitutales</taxon>
        <taxon>Opitutaceae</taxon>
        <taxon>Oleiharenicola</taxon>
    </lineage>
</organism>
<dbReference type="Gene3D" id="3.40.50.2000">
    <property type="entry name" value="Glycogen Phosphorylase B"/>
    <property type="match status" value="2"/>
</dbReference>
<reference evidence="3 4" key="1">
    <citation type="submission" date="2019-01" db="EMBL/GenBank/DDBJ databases">
        <title>Lacunisphaera sp. strain TWA-58.</title>
        <authorList>
            <person name="Chen W.-M."/>
        </authorList>
    </citation>
    <scope>NUCLEOTIDE SEQUENCE [LARGE SCALE GENOMIC DNA]</scope>
    <source>
        <strain evidence="3 4">TWA-58</strain>
    </source>
</reference>
<dbReference type="SUPFAM" id="SSF53756">
    <property type="entry name" value="UDP-Glycosyltransferase/glycogen phosphorylase"/>
    <property type="match status" value="1"/>
</dbReference>
<gene>
    <name evidence="3" type="ORF">ESB00_11785</name>
</gene>
<evidence type="ECO:0000259" key="2">
    <source>
        <dbReference type="Pfam" id="PF13439"/>
    </source>
</evidence>
<dbReference type="Pfam" id="PF00534">
    <property type="entry name" value="Glycos_transf_1"/>
    <property type="match status" value="1"/>
</dbReference>
<dbReference type="Pfam" id="PF13439">
    <property type="entry name" value="Glyco_transf_4"/>
    <property type="match status" value="1"/>
</dbReference>
<name>A0A4Q1CC70_9BACT</name>
<keyword evidence="3" id="KW-0808">Transferase</keyword>
<dbReference type="Proteomes" id="UP000290218">
    <property type="component" value="Unassembled WGS sequence"/>
</dbReference>
<dbReference type="RefSeq" id="WP_129047880.1">
    <property type="nucleotide sequence ID" value="NZ_SDHX01000001.1"/>
</dbReference>
<dbReference type="CDD" id="cd03801">
    <property type="entry name" value="GT4_PimA-like"/>
    <property type="match status" value="1"/>
</dbReference>
<dbReference type="PANTHER" id="PTHR45947:SF3">
    <property type="entry name" value="SULFOQUINOVOSYL TRANSFERASE SQD2"/>
    <property type="match status" value="1"/>
</dbReference>
<evidence type="ECO:0000313" key="3">
    <source>
        <dbReference type="EMBL" id="RXK56512.1"/>
    </source>
</evidence>
<feature type="domain" description="Glycosyl transferase family 1" evidence="1">
    <location>
        <begin position="202"/>
        <end position="350"/>
    </location>
</feature>
<proteinExistence type="predicted"/>